<protein>
    <submittedName>
        <fullName evidence="1">Uncharacterized protein</fullName>
    </submittedName>
</protein>
<dbReference type="EMBL" id="CM044704">
    <property type="protein sequence ID" value="KAI5666588.1"/>
    <property type="molecule type" value="Genomic_DNA"/>
</dbReference>
<evidence type="ECO:0000313" key="2">
    <source>
        <dbReference type="Proteomes" id="UP001060085"/>
    </source>
</evidence>
<gene>
    <name evidence="1" type="ORF">M9H77_16441</name>
</gene>
<comment type="caution">
    <text evidence="1">The sequence shown here is derived from an EMBL/GenBank/DDBJ whole genome shotgun (WGS) entry which is preliminary data.</text>
</comment>
<sequence>MCITKFFSKNFTLPRFRILFRASSCRKCLEDASLSQIHGLREFGMLNPRATLELRPMVLLFLWLDRTGDSKKLQPKRLAEKEKKCRSRSLPDATGNAIQLRKMTSSGEPATRLRAARDLR</sequence>
<dbReference type="Proteomes" id="UP001060085">
    <property type="component" value="Linkage Group LG04"/>
</dbReference>
<reference evidence="2" key="1">
    <citation type="journal article" date="2023" name="Nat. Plants">
        <title>Single-cell RNA sequencing provides a high-resolution roadmap for understanding the multicellular compartmentation of specialized metabolism.</title>
        <authorList>
            <person name="Sun S."/>
            <person name="Shen X."/>
            <person name="Li Y."/>
            <person name="Li Y."/>
            <person name="Wang S."/>
            <person name="Li R."/>
            <person name="Zhang H."/>
            <person name="Shen G."/>
            <person name="Guo B."/>
            <person name="Wei J."/>
            <person name="Xu J."/>
            <person name="St-Pierre B."/>
            <person name="Chen S."/>
            <person name="Sun C."/>
        </authorList>
    </citation>
    <scope>NUCLEOTIDE SEQUENCE [LARGE SCALE GENOMIC DNA]</scope>
</reference>
<keyword evidence="2" id="KW-1185">Reference proteome</keyword>
<evidence type="ECO:0000313" key="1">
    <source>
        <dbReference type="EMBL" id="KAI5666588.1"/>
    </source>
</evidence>
<organism evidence="1 2">
    <name type="scientific">Catharanthus roseus</name>
    <name type="common">Madagascar periwinkle</name>
    <name type="synonym">Vinca rosea</name>
    <dbReference type="NCBI Taxonomy" id="4058"/>
    <lineage>
        <taxon>Eukaryota</taxon>
        <taxon>Viridiplantae</taxon>
        <taxon>Streptophyta</taxon>
        <taxon>Embryophyta</taxon>
        <taxon>Tracheophyta</taxon>
        <taxon>Spermatophyta</taxon>
        <taxon>Magnoliopsida</taxon>
        <taxon>eudicotyledons</taxon>
        <taxon>Gunneridae</taxon>
        <taxon>Pentapetalae</taxon>
        <taxon>asterids</taxon>
        <taxon>lamiids</taxon>
        <taxon>Gentianales</taxon>
        <taxon>Apocynaceae</taxon>
        <taxon>Rauvolfioideae</taxon>
        <taxon>Vinceae</taxon>
        <taxon>Catharanthinae</taxon>
        <taxon>Catharanthus</taxon>
    </lineage>
</organism>
<accession>A0ACC0B1R7</accession>
<proteinExistence type="predicted"/>
<name>A0ACC0B1R7_CATRO</name>